<feature type="transmembrane region" description="Helical" evidence="1">
    <location>
        <begin position="298"/>
        <end position="316"/>
    </location>
</feature>
<organism evidence="3 4">
    <name type="scientific">Gracilimonas halophila</name>
    <dbReference type="NCBI Taxonomy" id="1834464"/>
    <lineage>
        <taxon>Bacteria</taxon>
        <taxon>Pseudomonadati</taxon>
        <taxon>Balneolota</taxon>
        <taxon>Balneolia</taxon>
        <taxon>Balneolales</taxon>
        <taxon>Balneolaceae</taxon>
        <taxon>Gracilimonas</taxon>
    </lineage>
</organism>
<dbReference type="SUPFAM" id="SSF69593">
    <property type="entry name" value="Glycerol-3-phosphate (1)-acyltransferase"/>
    <property type="match status" value="1"/>
</dbReference>
<dbReference type="GO" id="GO:0016746">
    <property type="term" value="F:acyltransferase activity"/>
    <property type="evidence" value="ECO:0007669"/>
    <property type="project" value="UniProtKB-KW"/>
</dbReference>
<dbReference type="PANTHER" id="PTHR31605">
    <property type="entry name" value="GLYCEROL-3-PHOSPHATE O-ACYLTRANSFERASE 1"/>
    <property type="match status" value="1"/>
</dbReference>
<dbReference type="Pfam" id="PF01553">
    <property type="entry name" value="Acyltransferase"/>
    <property type="match status" value="1"/>
</dbReference>
<dbReference type="SMART" id="SM00563">
    <property type="entry name" value="PlsC"/>
    <property type="match status" value="1"/>
</dbReference>
<gene>
    <name evidence="3" type="ORF">ACFSVN_03440</name>
</gene>
<keyword evidence="1" id="KW-0472">Membrane</keyword>
<dbReference type="InterPro" id="IPR052744">
    <property type="entry name" value="GPAT/DAPAT"/>
</dbReference>
<evidence type="ECO:0000313" key="4">
    <source>
        <dbReference type="Proteomes" id="UP001597460"/>
    </source>
</evidence>
<dbReference type="RefSeq" id="WP_390298646.1">
    <property type="nucleotide sequence ID" value="NZ_JBHULI010000003.1"/>
</dbReference>
<proteinExistence type="predicted"/>
<feature type="domain" description="Phospholipid/glycerol acyltransferase" evidence="2">
    <location>
        <begin position="42"/>
        <end position="170"/>
    </location>
</feature>
<sequence>MREKNYLWYQFWRHTVVGNGLRFFYKKRKVVGRENLPKDKPILYIPNHQNSFMDALHVATTTKPTIYFLTRAQAFKPDIVGKYLWSINMMPVYRVRDGFSSVQKNNEIFEKCIRYLKNGDTILIFAEANHNLKRRIRSLSKGFTRIAFGAEEEYDWTLDLQIVPVGVNYSDHQTGGNTVQINYGEAIPVSEYRERFESDEKAGVDAMKEDVSEAMKKLVFHVEDLAEYPLQKILWDDLEPDDLKVIDPDIANNRIQRTQPHITDELIEEAKELEKISEKNKIDLNELAFSKQFSIKDLLLLPFYGFSFLNNFIAYQPVRYLIKNVIRDRAFDASIKFLSALFLFPLFYGIVSLILSLSGVESTFIWSYLILSVFTAPLFVRAKALFTPSNTSRLKKEKPKLYQDIQSRLSVFKDLRASILNE</sequence>
<comment type="caution">
    <text evidence="3">The sequence shown here is derived from an EMBL/GenBank/DDBJ whole genome shotgun (WGS) entry which is preliminary data.</text>
</comment>
<reference evidence="4" key="1">
    <citation type="journal article" date="2019" name="Int. J. Syst. Evol. Microbiol.">
        <title>The Global Catalogue of Microorganisms (GCM) 10K type strain sequencing project: providing services to taxonomists for standard genome sequencing and annotation.</title>
        <authorList>
            <consortium name="The Broad Institute Genomics Platform"/>
            <consortium name="The Broad Institute Genome Sequencing Center for Infectious Disease"/>
            <person name="Wu L."/>
            <person name="Ma J."/>
        </authorList>
    </citation>
    <scope>NUCLEOTIDE SEQUENCE [LARGE SCALE GENOMIC DNA]</scope>
    <source>
        <strain evidence="4">KCTC 52042</strain>
    </source>
</reference>
<keyword evidence="1" id="KW-1133">Transmembrane helix</keyword>
<keyword evidence="3" id="KW-0808">Transferase</keyword>
<keyword evidence="4" id="KW-1185">Reference proteome</keyword>
<protein>
    <submittedName>
        <fullName evidence="3">1-acyl-sn-glycerol-3-phosphate acyltransferase</fullName>
    </submittedName>
</protein>
<dbReference type="PANTHER" id="PTHR31605:SF0">
    <property type="entry name" value="GLYCEROL-3-PHOSPHATE O-ACYLTRANSFERASE 1"/>
    <property type="match status" value="1"/>
</dbReference>
<feature type="transmembrane region" description="Helical" evidence="1">
    <location>
        <begin position="337"/>
        <end position="359"/>
    </location>
</feature>
<evidence type="ECO:0000313" key="3">
    <source>
        <dbReference type="EMBL" id="MFD2531493.1"/>
    </source>
</evidence>
<feature type="transmembrane region" description="Helical" evidence="1">
    <location>
        <begin position="365"/>
        <end position="386"/>
    </location>
</feature>
<dbReference type="InterPro" id="IPR002123">
    <property type="entry name" value="Plipid/glycerol_acylTrfase"/>
</dbReference>
<dbReference type="EMBL" id="JBHULI010000003">
    <property type="protein sequence ID" value="MFD2531493.1"/>
    <property type="molecule type" value="Genomic_DNA"/>
</dbReference>
<accession>A0ABW5JJ68</accession>
<name>A0ABW5JJ68_9BACT</name>
<keyword evidence="3" id="KW-0012">Acyltransferase</keyword>
<evidence type="ECO:0000259" key="2">
    <source>
        <dbReference type="SMART" id="SM00563"/>
    </source>
</evidence>
<evidence type="ECO:0000256" key="1">
    <source>
        <dbReference type="SAM" id="Phobius"/>
    </source>
</evidence>
<keyword evidence="1" id="KW-0812">Transmembrane</keyword>
<dbReference type="Proteomes" id="UP001597460">
    <property type="component" value="Unassembled WGS sequence"/>
</dbReference>